<dbReference type="AlphaFoldDB" id="A0A1M5WJS5"/>
<keyword evidence="2" id="KW-1185">Reference proteome</keyword>
<dbReference type="InterPro" id="IPR005370">
    <property type="entry name" value="UPF0180"/>
</dbReference>
<name>A0A1M5WJS5_9FIRM</name>
<gene>
    <name evidence="1" type="ORF">SAMN02746098_01652</name>
</gene>
<organism evidence="1 2">
    <name type="scientific">Desulfosporosinus lacus DSM 15449</name>
    <dbReference type="NCBI Taxonomy" id="1121420"/>
    <lineage>
        <taxon>Bacteria</taxon>
        <taxon>Bacillati</taxon>
        <taxon>Bacillota</taxon>
        <taxon>Clostridia</taxon>
        <taxon>Eubacteriales</taxon>
        <taxon>Desulfitobacteriaceae</taxon>
        <taxon>Desulfosporosinus</taxon>
    </lineage>
</organism>
<proteinExistence type="predicted"/>
<dbReference type="OrthoDB" id="1708042at2"/>
<dbReference type="Pfam" id="PF03698">
    <property type="entry name" value="UPF0180"/>
    <property type="match status" value="1"/>
</dbReference>
<dbReference type="STRING" id="1121420.SAMN02746098_01652"/>
<dbReference type="Proteomes" id="UP000183954">
    <property type="component" value="Unassembled WGS sequence"/>
</dbReference>
<dbReference type="EMBL" id="FQXJ01000005">
    <property type="protein sequence ID" value="SHH87765.1"/>
    <property type="molecule type" value="Genomic_DNA"/>
</dbReference>
<dbReference type="RefSeq" id="WP_073029258.1">
    <property type="nucleotide sequence ID" value="NZ_FQXJ01000005.1"/>
</dbReference>
<evidence type="ECO:0000313" key="1">
    <source>
        <dbReference type="EMBL" id="SHH87765.1"/>
    </source>
</evidence>
<accession>A0A1M5WJS5</accession>
<sequence>MYTTIAVEDGLGNVIQALHNAGFKTTSLEGQSLKNNVRAVVVKGDETNILAPEWSVKLPVINASGRSADEIVDVLRDRLS</sequence>
<evidence type="ECO:0000313" key="2">
    <source>
        <dbReference type="Proteomes" id="UP000183954"/>
    </source>
</evidence>
<reference evidence="2" key="1">
    <citation type="submission" date="2016-11" db="EMBL/GenBank/DDBJ databases">
        <authorList>
            <person name="Varghese N."/>
            <person name="Submissions S."/>
        </authorList>
    </citation>
    <scope>NUCLEOTIDE SEQUENCE [LARGE SCALE GENOMIC DNA]</scope>
    <source>
        <strain evidence="2">DSM 15449</strain>
    </source>
</reference>
<protein>
    <submittedName>
        <fullName evidence="1">Uncharacterized protein family (UPF0180)</fullName>
    </submittedName>
</protein>